<name>A0A857MIE5_9BACT</name>
<keyword evidence="2" id="KW-0813">Transport</keyword>
<dbReference type="InterPro" id="IPR000390">
    <property type="entry name" value="Small_drug/metabolite_transptr"/>
</dbReference>
<evidence type="ECO:0000256" key="5">
    <source>
        <dbReference type="ARBA" id="ARBA00022989"/>
    </source>
</evidence>
<dbReference type="GO" id="GO:0022857">
    <property type="term" value="F:transmembrane transporter activity"/>
    <property type="evidence" value="ECO:0007669"/>
    <property type="project" value="InterPro"/>
</dbReference>
<dbReference type="AlphaFoldDB" id="A0A857MIE5"/>
<feature type="transmembrane region" description="Helical" evidence="8">
    <location>
        <begin position="84"/>
        <end position="103"/>
    </location>
</feature>
<sequence>MGWLFLIGAIIAEVSGALSLRMASSGKRRWWVAVAVGYTIAFTMLIFTLSSGMALGVAYGIWAASGVALTAIFSKLLFKEHLTLVMSIGIAVVIGGVLMIELGSGATH</sequence>
<dbReference type="PANTHER" id="PTHR30561:SF1">
    <property type="entry name" value="MULTIDRUG TRANSPORTER EMRE"/>
    <property type="match status" value="1"/>
</dbReference>
<gene>
    <name evidence="9" type="ORF">GII36_00420</name>
</gene>
<dbReference type="SUPFAM" id="SSF103481">
    <property type="entry name" value="Multidrug resistance efflux transporter EmrE"/>
    <property type="match status" value="1"/>
</dbReference>
<reference evidence="9" key="1">
    <citation type="journal article" date="2021" name="Nat. Microbiol.">
        <title>Cocultivation of an ultrasmall environmental parasitic bacterium with lytic ability against bacteria associated with wastewater foams.</title>
        <authorList>
            <person name="Batinovic S."/>
            <person name="Rose J.J.A."/>
            <person name="Ratcliffe J."/>
            <person name="Seviour R.J."/>
            <person name="Petrovski S."/>
        </authorList>
    </citation>
    <scope>NUCLEOTIDE SEQUENCE</scope>
    <source>
        <strain evidence="9">JR1</strain>
    </source>
</reference>
<comment type="subcellular location">
    <subcellularLocation>
        <location evidence="1 7">Cell membrane</location>
        <topology evidence="1 7">Multi-pass membrane protein</topology>
    </subcellularLocation>
</comment>
<dbReference type="RefSeq" id="WP_260763589.1">
    <property type="nucleotide sequence ID" value="NZ_CP045921.1"/>
</dbReference>
<organism evidence="9 10">
    <name type="scientific">Candidatus Mycosynbacter amalyticus</name>
    <dbReference type="NCBI Taxonomy" id="2665156"/>
    <lineage>
        <taxon>Bacteria</taxon>
        <taxon>Candidatus Saccharimonadota</taxon>
        <taxon>Candidatus Saccharimonadota incertae sedis</taxon>
        <taxon>Candidatus Mycosynbacter</taxon>
    </lineage>
</organism>
<keyword evidence="4 7" id="KW-0812">Transmembrane</keyword>
<dbReference type="KEGG" id="mama:GII36_00420"/>
<dbReference type="EMBL" id="CP045921">
    <property type="protein sequence ID" value="QHN42323.1"/>
    <property type="molecule type" value="Genomic_DNA"/>
</dbReference>
<keyword evidence="6 8" id="KW-0472">Membrane</keyword>
<proteinExistence type="inferred from homology"/>
<dbReference type="PANTHER" id="PTHR30561">
    <property type="entry name" value="SMR FAMILY PROTON-DEPENDENT DRUG EFFLUX TRANSPORTER SUGE"/>
    <property type="match status" value="1"/>
</dbReference>
<feature type="transmembrane region" description="Helical" evidence="8">
    <location>
        <begin position="56"/>
        <end position="78"/>
    </location>
</feature>
<protein>
    <submittedName>
        <fullName evidence="9">QacE family quaternary ammonium compound efflux SMR transporter</fullName>
    </submittedName>
</protein>
<dbReference type="GO" id="GO:0005886">
    <property type="term" value="C:plasma membrane"/>
    <property type="evidence" value="ECO:0007669"/>
    <property type="project" value="UniProtKB-SubCell"/>
</dbReference>
<evidence type="ECO:0000313" key="9">
    <source>
        <dbReference type="EMBL" id="QHN42323.1"/>
    </source>
</evidence>
<dbReference type="InterPro" id="IPR037185">
    <property type="entry name" value="EmrE-like"/>
</dbReference>
<feature type="transmembrane region" description="Helical" evidence="8">
    <location>
        <begin position="29"/>
        <end position="49"/>
    </location>
</feature>
<dbReference type="Gene3D" id="1.10.3730.20">
    <property type="match status" value="1"/>
</dbReference>
<evidence type="ECO:0000256" key="2">
    <source>
        <dbReference type="ARBA" id="ARBA00022448"/>
    </source>
</evidence>
<keyword evidence="3" id="KW-1003">Cell membrane</keyword>
<keyword evidence="5 8" id="KW-1133">Transmembrane helix</keyword>
<evidence type="ECO:0000256" key="8">
    <source>
        <dbReference type="SAM" id="Phobius"/>
    </source>
</evidence>
<accession>A0A857MIE5</accession>
<dbReference type="InterPro" id="IPR045324">
    <property type="entry name" value="Small_multidrug_res"/>
</dbReference>
<evidence type="ECO:0000256" key="1">
    <source>
        <dbReference type="ARBA" id="ARBA00004651"/>
    </source>
</evidence>
<evidence type="ECO:0000256" key="3">
    <source>
        <dbReference type="ARBA" id="ARBA00022475"/>
    </source>
</evidence>
<keyword evidence="10" id="KW-1185">Reference proteome</keyword>
<dbReference type="Pfam" id="PF00893">
    <property type="entry name" value="Multi_Drug_Res"/>
    <property type="match status" value="1"/>
</dbReference>
<evidence type="ECO:0000256" key="6">
    <source>
        <dbReference type="ARBA" id="ARBA00023136"/>
    </source>
</evidence>
<evidence type="ECO:0000256" key="7">
    <source>
        <dbReference type="RuleBase" id="RU003942"/>
    </source>
</evidence>
<comment type="similarity">
    <text evidence="7">Belongs to the drug/metabolite transporter (DMT) superfamily. Small multidrug resistance (SMR) (TC 2.A.7.1) family.</text>
</comment>
<evidence type="ECO:0000256" key="4">
    <source>
        <dbReference type="ARBA" id="ARBA00022692"/>
    </source>
</evidence>
<evidence type="ECO:0000313" key="10">
    <source>
        <dbReference type="Proteomes" id="UP001059824"/>
    </source>
</evidence>
<dbReference type="Proteomes" id="UP001059824">
    <property type="component" value="Chromosome"/>
</dbReference>